<keyword evidence="5" id="KW-1185">Reference proteome</keyword>
<dbReference type="GO" id="GO:0005509">
    <property type="term" value="F:calcium ion binding"/>
    <property type="evidence" value="ECO:0007669"/>
    <property type="project" value="InterPro"/>
</dbReference>
<comment type="caution">
    <text evidence="4">The sequence shown here is derived from an EMBL/GenBank/DDBJ whole genome shotgun (WGS) entry which is preliminary data.</text>
</comment>
<dbReference type="GO" id="GO:0005975">
    <property type="term" value="P:carbohydrate metabolic process"/>
    <property type="evidence" value="ECO:0007669"/>
    <property type="project" value="InterPro"/>
</dbReference>
<dbReference type="GO" id="GO:0016020">
    <property type="term" value="C:membrane"/>
    <property type="evidence" value="ECO:0007669"/>
    <property type="project" value="InterPro"/>
</dbReference>
<gene>
    <name evidence="4" type="ORF">B0H16DRAFT_1834806</name>
</gene>
<feature type="disulfide bond" evidence="2">
    <location>
        <begin position="106"/>
        <end position="173"/>
    </location>
</feature>
<dbReference type="Gene3D" id="1.50.10.10">
    <property type="match status" value="1"/>
</dbReference>
<evidence type="ECO:0000313" key="4">
    <source>
        <dbReference type="EMBL" id="KAJ7753561.1"/>
    </source>
</evidence>
<protein>
    <submittedName>
        <fullName evidence="4">Uncharacterized protein</fullName>
    </submittedName>
</protein>
<evidence type="ECO:0000313" key="5">
    <source>
        <dbReference type="Proteomes" id="UP001215598"/>
    </source>
</evidence>
<dbReference type="GO" id="GO:0004571">
    <property type="term" value="F:mannosyl-oligosaccharide 1,2-alpha-mannosidase activity"/>
    <property type="evidence" value="ECO:0007669"/>
    <property type="project" value="InterPro"/>
</dbReference>
<sequence>MPVLDPSLFNLNLEPGIRSQSGCDSATAGLLTHARAAATANSKQYLQTMYTSAMQGVHDYMVHTTSNNDTLSPPDTHPFLPRSLPASLDCSTDAWVSQPKQEHLACFLAGSLMLGATSVHLADSSAPTSPGRGKSGSSGTGSKLRASSPPRMNELTATGQRDWETGVRFLEGCLGTLGTKTGLSPEGVHCRTPADPKPKEGERDWYIKGMSHARGASHPARAALARAQGAARVAPAAVRVYAFAIRATTAYQLYDSPRLLTVV</sequence>
<keyword evidence="2" id="KW-1015">Disulfide bond</keyword>
<organism evidence="4 5">
    <name type="scientific">Mycena metata</name>
    <dbReference type="NCBI Taxonomy" id="1033252"/>
    <lineage>
        <taxon>Eukaryota</taxon>
        <taxon>Fungi</taxon>
        <taxon>Dikarya</taxon>
        <taxon>Basidiomycota</taxon>
        <taxon>Agaricomycotina</taxon>
        <taxon>Agaricomycetes</taxon>
        <taxon>Agaricomycetidae</taxon>
        <taxon>Agaricales</taxon>
        <taxon>Marasmiineae</taxon>
        <taxon>Mycenaceae</taxon>
        <taxon>Mycena</taxon>
    </lineage>
</organism>
<dbReference type="InterPro" id="IPR036026">
    <property type="entry name" value="Seven-hairpin_glycosidases"/>
</dbReference>
<reference evidence="4" key="1">
    <citation type="submission" date="2023-03" db="EMBL/GenBank/DDBJ databases">
        <title>Massive genome expansion in bonnet fungi (Mycena s.s.) driven by repeated elements and novel gene families across ecological guilds.</title>
        <authorList>
            <consortium name="Lawrence Berkeley National Laboratory"/>
            <person name="Harder C.B."/>
            <person name="Miyauchi S."/>
            <person name="Viragh M."/>
            <person name="Kuo A."/>
            <person name="Thoen E."/>
            <person name="Andreopoulos B."/>
            <person name="Lu D."/>
            <person name="Skrede I."/>
            <person name="Drula E."/>
            <person name="Henrissat B."/>
            <person name="Morin E."/>
            <person name="Kohler A."/>
            <person name="Barry K."/>
            <person name="LaButti K."/>
            <person name="Morin E."/>
            <person name="Salamov A."/>
            <person name="Lipzen A."/>
            <person name="Mereny Z."/>
            <person name="Hegedus B."/>
            <person name="Baldrian P."/>
            <person name="Stursova M."/>
            <person name="Weitz H."/>
            <person name="Taylor A."/>
            <person name="Grigoriev I.V."/>
            <person name="Nagy L.G."/>
            <person name="Martin F."/>
            <person name="Kauserud H."/>
        </authorList>
    </citation>
    <scope>NUCLEOTIDE SEQUENCE</scope>
    <source>
        <strain evidence="4">CBHHK182m</strain>
    </source>
</reference>
<dbReference type="GO" id="GO:0036503">
    <property type="term" value="P:ERAD pathway"/>
    <property type="evidence" value="ECO:0007669"/>
    <property type="project" value="UniProtKB-ARBA"/>
</dbReference>
<feature type="region of interest" description="Disordered" evidence="3">
    <location>
        <begin position="122"/>
        <end position="159"/>
    </location>
</feature>
<accession>A0AAD7J241</accession>
<dbReference type="InterPro" id="IPR012341">
    <property type="entry name" value="6hp_glycosidase-like_sf"/>
</dbReference>
<evidence type="ECO:0000256" key="2">
    <source>
        <dbReference type="PIRSR" id="PIRSR601382-3"/>
    </source>
</evidence>
<dbReference type="Pfam" id="PF01532">
    <property type="entry name" value="Glyco_hydro_47"/>
    <property type="match status" value="1"/>
</dbReference>
<evidence type="ECO:0000256" key="3">
    <source>
        <dbReference type="SAM" id="MobiDB-lite"/>
    </source>
</evidence>
<comment type="similarity">
    <text evidence="1">Belongs to the glycosyl hydrolase 47 family.</text>
</comment>
<dbReference type="SUPFAM" id="SSF48225">
    <property type="entry name" value="Seven-hairpin glycosidases"/>
    <property type="match status" value="1"/>
</dbReference>
<name>A0AAD7J241_9AGAR</name>
<proteinExistence type="inferred from homology"/>
<dbReference type="EMBL" id="JARKIB010000055">
    <property type="protein sequence ID" value="KAJ7753561.1"/>
    <property type="molecule type" value="Genomic_DNA"/>
</dbReference>
<dbReference type="Proteomes" id="UP001215598">
    <property type="component" value="Unassembled WGS sequence"/>
</dbReference>
<evidence type="ECO:0000256" key="1">
    <source>
        <dbReference type="ARBA" id="ARBA00007658"/>
    </source>
</evidence>
<dbReference type="InterPro" id="IPR001382">
    <property type="entry name" value="Glyco_hydro_47"/>
</dbReference>
<dbReference type="AlphaFoldDB" id="A0AAD7J241"/>